<name>A0A4R8RDL3_9MYCO</name>
<keyword evidence="3" id="KW-1185">Reference proteome</keyword>
<organism evidence="2 3">
    <name type="scientific">Mycobacteroides franklinii</name>
    <dbReference type="NCBI Taxonomy" id="948102"/>
    <lineage>
        <taxon>Bacteria</taxon>
        <taxon>Bacillati</taxon>
        <taxon>Actinomycetota</taxon>
        <taxon>Actinomycetes</taxon>
        <taxon>Mycobacteriales</taxon>
        <taxon>Mycobacteriaceae</taxon>
        <taxon>Mycobacteroides</taxon>
    </lineage>
</organism>
<evidence type="ECO:0000313" key="3">
    <source>
        <dbReference type="Proteomes" id="UP000295165"/>
    </source>
</evidence>
<evidence type="ECO:0008006" key="4">
    <source>
        <dbReference type="Google" id="ProtNLM"/>
    </source>
</evidence>
<feature type="chain" id="PRO_5038795569" description="Lipoprotein" evidence="1">
    <location>
        <begin position="25"/>
        <end position="224"/>
    </location>
</feature>
<feature type="signal peptide" evidence="1">
    <location>
        <begin position="1"/>
        <end position="24"/>
    </location>
</feature>
<dbReference type="RefSeq" id="WP_134049651.1">
    <property type="nucleotide sequence ID" value="NZ_PECB01000003.1"/>
</dbReference>
<protein>
    <recommendedName>
        <fullName evidence="4">Lipoprotein</fullName>
    </recommendedName>
</protein>
<proteinExistence type="predicted"/>
<reference evidence="2 3" key="1">
    <citation type="journal article" date="2019" name="Sci. Rep.">
        <title>Extended insight into the Mycobacterium chelonae-abscessus complex through whole genome sequencing of Mycobacterium salmoniphilum outbreak and Mycobacterium salmoniphilum-like strains.</title>
        <authorList>
            <person name="Behra P.R.K."/>
            <person name="Das S."/>
            <person name="Pettersson B.M.F."/>
            <person name="Shirreff L."/>
            <person name="DuCote T."/>
            <person name="Jacobsson K.G."/>
            <person name="Ennis D.G."/>
            <person name="Kirsebom L.A."/>
        </authorList>
    </citation>
    <scope>NUCLEOTIDE SEQUENCE [LARGE SCALE GENOMIC DNA]</scope>
    <source>
        <strain evidence="2 3">CCUG 63697</strain>
    </source>
</reference>
<sequence length="224" mass="23731" precursor="true">MKVLRLSPVLLLVFVLAASCPQHPETFEPNAVDAARSARLAADAWLAPAKVYHASYNGLNNISRESVVRTASFTRSDPLDVVTREAQKALQNGWVLTYAHCGSVARPMSSASAPQTLSGVEVNLEKSPTDPENAAIAQLTAYRVDPDPDGQGMVNMEINAFAQYHSDRGWPNLPGVAIDATCLVIPDAPTVGSNTTPAFPLGIVQGVMGGQPLNEKGEPDGSAR</sequence>
<gene>
    <name evidence="2" type="ORF">CCUG63697_02903</name>
</gene>
<dbReference type="EMBL" id="PECC01000027">
    <property type="protein sequence ID" value="TDZ51387.1"/>
    <property type="molecule type" value="Genomic_DNA"/>
</dbReference>
<evidence type="ECO:0000313" key="2">
    <source>
        <dbReference type="EMBL" id="TDZ51387.1"/>
    </source>
</evidence>
<dbReference type="Proteomes" id="UP000295165">
    <property type="component" value="Unassembled WGS sequence"/>
</dbReference>
<evidence type="ECO:0000256" key="1">
    <source>
        <dbReference type="SAM" id="SignalP"/>
    </source>
</evidence>
<keyword evidence="1" id="KW-0732">Signal</keyword>
<comment type="caution">
    <text evidence="2">The sequence shown here is derived from an EMBL/GenBank/DDBJ whole genome shotgun (WGS) entry which is preliminary data.</text>
</comment>
<dbReference type="AlphaFoldDB" id="A0A4R8RDL3"/>
<dbReference type="PROSITE" id="PS51257">
    <property type="entry name" value="PROKAR_LIPOPROTEIN"/>
    <property type="match status" value="1"/>
</dbReference>
<accession>A0A4R8RDL3</accession>